<accession>A0A1R3T7A0</accession>
<dbReference type="RefSeq" id="WP_083711033.1">
    <property type="nucleotide sequence ID" value="NZ_LT605205.1"/>
</dbReference>
<dbReference type="EMBL" id="LT605205">
    <property type="protein sequence ID" value="SCD21158.1"/>
    <property type="molecule type" value="Genomic_DNA"/>
</dbReference>
<dbReference type="Pfam" id="PF22570">
    <property type="entry name" value="LiaF-TM"/>
    <property type="match status" value="1"/>
</dbReference>
<evidence type="ECO:0000259" key="3">
    <source>
        <dbReference type="Pfam" id="PF22570"/>
    </source>
</evidence>
<keyword evidence="1" id="KW-0472">Membrane</keyword>
<evidence type="ECO:0000256" key="1">
    <source>
        <dbReference type="SAM" id="Phobius"/>
    </source>
</evidence>
<feature type="domain" description="LiaF transmembrane" evidence="3">
    <location>
        <begin position="19"/>
        <end position="120"/>
    </location>
</feature>
<proteinExistence type="predicted"/>
<organism evidence="4 5">
    <name type="scientific">Proteiniphilum saccharofermentans</name>
    <dbReference type="NCBI Taxonomy" id="1642647"/>
    <lineage>
        <taxon>Bacteria</taxon>
        <taxon>Pseudomonadati</taxon>
        <taxon>Bacteroidota</taxon>
        <taxon>Bacteroidia</taxon>
        <taxon>Bacteroidales</taxon>
        <taxon>Dysgonomonadaceae</taxon>
        <taxon>Proteiniphilum</taxon>
    </lineage>
</organism>
<feature type="transmembrane region" description="Helical" evidence="1">
    <location>
        <begin position="103"/>
        <end position="122"/>
    </location>
</feature>
<evidence type="ECO:0000313" key="4">
    <source>
        <dbReference type="EMBL" id="SCD21158.1"/>
    </source>
</evidence>
<dbReference type="InterPro" id="IPR054331">
    <property type="entry name" value="LiaF_TM"/>
</dbReference>
<dbReference type="Proteomes" id="UP000187464">
    <property type="component" value="Chromosome I"/>
</dbReference>
<dbReference type="STRING" id="1642647.PSM36_2353"/>
<evidence type="ECO:0000259" key="2">
    <source>
        <dbReference type="Pfam" id="PF09922"/>
    </source>
</evidence>
<dbReference type="KEGG" id="psac:PSM36_2353"/>
<protein>
    <submittedName>
        <fullName evidence="4">Putative membrane protein</fullName>
    </submittedName>
</protein>
<dbReference type="AlphaFoldDB" id="A0A1R3T7A0"/>
<keyword evidence="1" id="KW-0812">Transmembrane</keyword>
<evidence type="ECO:0000313" key="5">
    <source>
        <dbReference type="Proteomes" id="UP000187464"/>
    </source>
</evidence>
<feature type="transmembrane region" description="Helical" evidence="1">
    <location>
        <begin position="42"/>
        <end position="60"/>
    </location>
</feature>
<reference evidence="4 5" key="1">
    <citation type="submission" date="2016-08" db="EMBL/GenBank/DDBJ databases">
        <authorList>
            <person name="Seilhamer J.J."/>
        </authorList>
    </citation>
    <scope>NUCLEOTIDE SEQUENCE [LARGE SCALE GENOMIC DNA]</scope>
    <source>
        <strain evidence="4">M3/6</strain>
    </source>
</reference>
<dbReference type="InterPro" id="IPR024425">
    <property type="entry name" value="LiaF-like_C"/>
</dbReference>
<keyword evidence="1" id="KW-1133">Transmembrane helix</keyword>
<feature type="domain" description="Cell wall-active antibiotics response LiaF-like C-terminal" evidence="2">
    <location>
        <begin position="168"/>
        <end position="223"/>
    </location>
</feature>
<feature type="transmembrane region" description="Helical" evidence="1">
    <location>
        <begin position="17"/>
        <end position="36"/>
    </location>
</feature>
<feature type="transmembrane region" description="Helical" evidence="1">
    <location>
        <begin position="67"/>
        <end position="83"/>
    </location>
</feature>
<dbReference type="Pfam" id="PF09922">
    <property type="entry name" value="LiaF-like_C"/>
    <property type="match status" value="1"/>
</dbReference>
<keyword evidence="5" id="KW-1185">Reference proteome</keyword>
<gene>
    <name evidence="4" type="ORF">PSM36_2353</name>
</gene>
<sequence length="251" mass="27972">MEINSCFTFHHSPKSKGIIFGLLLIIAGLLFLSFNFGWIDAALRPILFSWPMIFIVLSIISFSKRDYSFGVIWLIAGLFFLLPRIAEAYPGFISGVDTDFARIYWPVLLILLGLVLVFRIGSGRGRRQHGYKQIGADSTENVNGRIDKSVLFGGSESIFLDPIFNGGSINATFGGVVLDLRRTTLPEGETFLDIDATFGGVELYIPGDWWIETRFQTVLGGVEDNRIISQPDHTRKLILQGNLTFGGCEIR</sequence>
<name>A0A1R3T7A0_9BACT</name>